<name>S2EVG1_9ARCH</name>
<dbReference type="InterPro" id="IPR010221">
    <property type="entry name" value="VCBS_dom"/>
</dbReference>
<keyword evidence="3" id="KW-1185">Reference proteome</keyword>
<dbReference type="OrthoDB" id="11838at2157"/>
<dbReference type="Gene3D" id="2.60.40.2810">
    <property type="match status" value="1"/>
</dbReference>
<dbReference type="Proteomes" id="UP000014065">
    <property type="component" value="Unassembled WGS sequence"/>
</dbReference>
<dbReference type="Pfam" id="PF17892">
    <property type="entry name" value="Cadherin_5"/>
    <property type="match status" value="1"/>
</dbReference>
<evidence type="ECO:0000259" key="1">
    <source>
        <dbReference type="Pfam" id="PF17892"/>
    </source>
</evidence>
<protein>
    <recommendedName>
        <fullName evidence="1">Cadherin-like domain-containing protein</fullName>
    </recommendedName>
</protein>
<evidence type="ECO:0000313" key="3">
    <source>
        <dbReference type="Proteomes" id="UP000014065"/>
    </source>
</evidence>
<dbReference type="AlphaFoldDB" id="S2EVG1"/>
<reference evidence="2 3" key="1">
    <citation type="journal article" date="2012" name="J. Bacteriol.">
        <title>Genome Sequence of "Candidatus Nitrosoarchaeum limnia" BG20, a Low-Salinity Ammonia-Oxidizing Archaeon from the San Francisco Bay Estuary.</title>
        <authorList>
            <person name="Mosier A.C."/>
            <person name="Allen E.E."/>
            <person name="Kim M."/>
            <person name="Ferriera S."/>
            <person name="Francis C.A."/>
        </authorList>
    </citation>
    <scope>NUCLEOTIDE SEQUENCE [LARGE SCALE GENOMIC DNA]</scope>
    <source>
        <strain evidence="2 3">BG20</strain>
    </source>
</reference>
<sequence>MYLRIIFSTPPTSIVEAGGQTTITWENVAQYVGNNDSRLSAGETFIVSFTAGSDVSGLNLPVNDLANSVVNYLAPDGTPVSTPLPQALINVNSAPVADDDGYSTPEDTTLFVPAPGVLNGDTDTDGDLLSAILDVATLFGTLTLNSDGSFDYTPNQDFNGDDGFTYHANDGIVDSNIASTTIEVTPVNDPPVADNDSFVTLEDT</sequence>
<feature type="non-terminal residue" evidence="2">
    <location>
        <position position="204"/>
    </location>
</feature>
<comment type="caution">
    <text evidence="2">The sequence shown here is derived from an EMBL/GenBank/DDBJ whole genome shotgun (WGS) entry which is preliminary data.</text>
</comment>
<dbReference type="RefSeq" id="WP_010190544.1">
    <property type="nucleotide sequence ID" value="NZ_AHJG01000083.1"/>
</dbReference>
<accession>S2EVG1</accession>
<dbReference type="EMBL" id="AHJG01000083">
    <property type="protein sequence ID" value="EPA06264.1"/>
    <property type="molecule type" value="Genomic_DNA"/>
</dbReference>
<dbReference type="NCBIfam" id="TIGR01965">
    <property type="entry name" value="VCBS_repeat"/>
    <property type="match status" value="1"/>
</dbReference>
<feature type="domain" description="Cadherin-like" evidence="1">
    <location>
        <begin position="91"/>
        <end position="185"/>
    </location>
</feature>
<dbReference type="InterPro" id="IPR041690">
    <property type="entry name" value="Cadherin_5"/>
</dbReference>
<gene>
    <name evidence="2" type="ORF">BG20_I2046</name>
</gene>
<organism evidence="2 3">
    <name type="scientific">Candidatus Nitrosarchaeum limnium BG20</name>
    <dbReference type="NCBI Taxonomy" id="859192"/>
    <lineage>
        <taxon>Archaea</taxon>
        <taxon>Nitrososphaerota</taxon>
        <taxon>Nitrososphaeria</taxon>
        <taxon>Nitrosopumilales</taxon>
        <taxon>Nitrosopumilaceae</taxon>
        <taxon>Nitrosarchaeum</taxon>
    </lineage>
</organism>
<proteinExistence type="predicted"/>
<evidence type="ECO:0000313" key="2">
    <source>
        <dbReference type="EMBL" id="EPA06264.1"/>
    </source>
</evidence>